<gene>
    <name evidence="2" type="ORF">HPHI1048_LOCUS14049</name>
</gene>
<evidence type="ECO:0000313" key="2">
    <source>
        <dbReference type="EMBL" id="CAD8490698.1"/>
    </source>
</evidence>
<proteinExistence type="predicted"/>
<dbReference type="EMBL" id="HBEO01020761">
    <property type="protein sequence ID" value="CAD8490698.1"/>
    <property type="molecule type" value="Transcribed_RNA"/>
</dbReference>
<feature type="signal peptide" evidence="1">
    <location>
        <begin position="1"/>
        <end position="21"/>
    </location>
</feature>
<evidence type="ECO:0008006" key="3">
    <source>
        <dbReference type="Google" id="ProtNLM"/>
    </source>
</evidence>
<sequence length="302" mass="33862">MSRESWLVLLLLLGLTTVVHGVAYQGYGKQETPTGEFKAYCVNLDYSFLSGLCTGYAGSTKVCAAAAQADNQLSAENWRDSQVMSKTSPVMDRTLQEGDQAFQKLELYFLNWACKQLGENVRQKATLTAAQQKEAACNYVWRRDQEIQDNKEFSVPATGLPWGDFLYKPPGMNLTQFTFKGIPKSQCGYDHDCREFNNPGQVYTCCDYCEYYFNSFCDTTPDVVFKFCMEKVQCVCNSVRKPCYKPKKERCPKLTGCPVNFADGLLYPVYGAPCSSSPRRLVGTLMVTLTALALACSIKMFT</sequence>
<reference evidence="2" key="1">
    <citation type="submission" date="2021-01" db="EMBL/GenBank/DDBJ databases">
        <authorList>
            <person name="Corre E."/>
            <person name="Pelletier E."/>
            <person name="Niang G."/>
            <person name="Scheremetjew M."/>
            <person name="Finn R."/>
            <person name="Kale V."/>
            <person name="Holt S."/>
            <person name="Cochrane G."/>
            <person name="Meng A."/>
            <person name="Brown T."/>
            <person name="Cohen L."/>
        </authorList>
    </citation>
    <scope>NUCLEOTIDE SEQUENCE</scope>
    <source>
        <strain evidence="2">CCMP325</strain>
    </source>
</reference>
<organism evidence="2">
    <name type="scientific">Hanusia phi</name>
    <dbReference type="NCBI Taxonomy" id="3032"/>
    <lineage>
        <taxon>Eukaryota</taxon>
        <taxon>Cryptophyceae</taxon>
        <taxon>Pyrenomonadales</taxon>
        <taxon>Geminigeraceae</taxon>
        <taxon>Hanusia</taxon>
    </lineage>
</organism>
<accession>A0A7S0HMB3</accession>
<protein>
    <recommendedName>
        <fullName evidence="3">Phospholipase A2 domain-containing protein</fullName>
    </recommendedName>
</protein>
<evidence type="ECO:0000256" key="1">
    <source>
        <dbReference type="SAM" id="SignalP"/>
    </source>
</evidence>
<feature type="chain" id="PRO_5031493494" description="Phospholipase A2 domain-containing protein" evidence="1">
    <location>
        <begin position="22"/>
        <end position="302"/>
    </location>
</feature>
<dbReference type="AlphaFoldDB" id="A0A7S0HMB3"/>
<keyword evidence="1" id="KW-0732">Signal</keyword>
<name>A0A7S0HMB3_9CRYP</name>